<dbReference type="Pfam" id="PF00072">
    <property type="entry name" value="Response_reg"/>
    <property type="match status" value="1"/>
</dbReference>
<evidence type="ECO:0000259" key="5">
    <source>
        <dbReference type="PROSITE" id="PS50110"/>
    </source>
</evidence>
<name>A0A941AVW6_9FLAO</name>
<dbReference type="PROSITE" id="PS50043">
    <property type="entry name" value="HTH_LUXR_2"/>
    <property type="match status" value="1"/>
</dbReference>
<dbReference type="SMART" id="SM00421">
    <property type="entry name" value="HTH_LUXR"/>
    <property type="match status" value="1"/>
</dbReference>
<dbReference type="Gene3D" id="3.40.50.2300">
    <property type="match status" value="1"/>
</dbReference>
<dbReference type="InterPro" id="IPR058245">
    <property type="entry name" value="NreC/VraR/RcsB-like_REC"/>
</dbReference>
<protein>
    <submittedName>
        <fullName evidence="6">Response regulator transcription factor</fullName>
    </submittedName>
</protein>
<feature type="domain" description="HTH luxR-type" evidence="4">
    <location>
        <begin position="148"/>
        <end position="213"/>
    </location>
</feature>
<dbReference type="RefSeq" id="WP_210666822.1">
    <property type="nucleotide sequence ID" value="NZ_JAGFBV010000018.1"/>
</dbReference>
<evidence type="ECO:0000256" key="2">
    <source>
        <dbReference type="ARBA" id="ARBA00023125"/>
    </source>
</evidence>
<feature type="modified residue" description="4-aspartylphosphate" evidence="3">
    <location>
        <position position="60"/>
    </location>
</feature>
<dbReference type="Proteomes" id="UP000675047">
    <property type="component" value="Unassembled WGS sequence"/>
</dbReference>
<dbReference type="PRINTS" id="PR00038">
    <property type="entry name" value="HTHLUXR"/>
</dbReference>
<dbReference type="Pfam" id="PF00196">
    <property type="entry name" value="GerE"/>
    <property type="match status" value="1"/>
</dbReference>
<dbReference type="PROSITE" id="PS00622">
    <property type="entry name" value="HTH_LUXR_1"/>
    <property type="match status" value="1"/>
</dbReference>
<dbReference type="InterPro" id="IPR011006">
    <property type="entry name" value="CheY-like_superfamily"/>
</dbReference>
<dbReference type="InterPro" id="IPR051015">
    <property type="entry name" value="EvgA-like"/>
</dbReference>
<comment type="caution">
    <text evidence="6">The sequence shown here is derived from an EMBL/GenBank/DDBJ whole genome shotgun (WGS) entry which is preliminary data.</text>
</comment>
<reference evidence="6 7" key="1">
    <citation type="submission" date="2021-03" db="EMBL/GenBank/DDBJ databases">
        <title>Flavobacterium Flabelliformis Sp. Nov. And Flavobacterium Geliluteum Sp. Nov., Two Novel Multidrug Resistant Psychrophilic Species Isolated From Antarctica.</title>
        <authorList>
            <person name="Kralova S."/>
            <person name="Busse H.J."/>
            <person name="Bezdicek M."/>
            <person name="Nykrynova M."/>
            <person name="Kroupova E."/>
            <person name="Krsek D."/>
            <person name="Sedlacek I."/>
        </authorList>
    </citation>
    <scope>NUCLEOTIDE SEQUENCE [LARGE SCALE GENOMIC DNA]</scope>
    <source>
        <strain evidence="6 7">P7388</strain>
    </source>
</reference>
<dbReference type="GO" id="GO:0003677">
    <property type="term" value="F:DNA binding"/>
    <property type="evidence" value="ECO:0007669"/>
    <property type="project" value="UniProtKB-KW"/>
</dbReference>
<dbReference type="PROSITE" id="PS50110">
    <property type="entry name" value="RESPONSE_REGULATORY"/>
    <property type="match status" value="1"/>
</dbReference>
<evidence type="ECO:0000313" key="6">
    <source>
        <dbReference type="EMBL" id="MBP4138834.1"/>
    </source>
</evidence>
<keyword evidence="1 3" id="KW-0597">Phosphoprotein</keyword>
<sequence length="217" mass="24659">MTQLSKKNNFLLSDDHSVVRQGIALLIKSEFPSAEIYQAGTFKDTFKVLNETKIDIMILDINFPDGSSLNLISDILNIQPEIKILMFSAYDENIYAMRYLNAGASGYLNKGSTMEDMAAAIKSMVLTGKYLSVNVKNKILDTYISKKSINPIDHLSKREIEVAKLLIRGYGNLEISELLDIKKNTVSTFKNRIFEKLDLDNVADLIMFFQLYYEESQ</sequence>
<dbReference type="GO" id="GO:0000160">
    <property type="term" value="P:phosphorelay signal transduction system"/>
    <property type="evidence" value="ECO:0007669"/>
    <property type="project" value="InterPro"/>
</dbReference>
<evidence type="ECO:0000259" key="4">
    <source>
        <dbReference type="PROSITE" id="PS50043"/>
    </source>
</evidence>
<dbReference type="InterPro" id="IPR016032">
    <property type="entry name" value="Sig_transdc_resp-reg_C-effctor"/>
</dbReference>
<feature type="domain" description="Response regulatory" evidence="5">
    <location>
        <begin position="9"/>
        <end position="125"/>
    </location>
</feature>
<evidence type="ECO:0000313" key="7">
    <source>
        <dbReference type="Proteomes" id="UP000675047"/>
    </source>
</evidence>
<dbReference type="SMART" id="SM00448">
    <property type="entry name" value="REC"/>
    <property type="match status" value="1"/>
</dbReference>
<dbReference type="PANTHER" id="PTHR45566">
    <property type="entry name" value="HTH-TYPE TRANSCRIPTIONAL REGULATOR YHJB-RELATED"/>
    <property type="match status" value="1"/>
</dbReference>
<dbReference type="CDD" id="cd17535">
    <property type="entry name" value="REC_NarL-like"/>
    <property type="match status" value="1"/>
</dbReference>
<dbReference type="InterPro" id="IPR000792">
    <property type="entry name" value="Tscrpt_reg_LuxR_C"/>
</dbReference>
<keyword evidence="2" id="KW-0238">DNA-binding</keyword>
<dbReference type="SUPFAM" id="SSF52172">
    <property type="entry name" value="CheY-like"/>
    <property type="match status" value="1"/>
</dbReference>
<dbReference type="AlphaFoldDB" id="A0A941AVW6"/>
<dbReference type="PANTHER" id="PTHR45566:SF2">
    <property type="entry name" value="NARL SUBFAMILY"/>
    <property type="match status" value="1"/>
</dbReference>
<dbReference type="EMBL" id="JAGFBV010000018">
    <property type="protein sequence ID" value="MBP4138834.1"/>
    <property type="molecule type" value="Genomic_DNA"/>
</dbReference>
<dbReference type="CDD" id="cd06170">
    <property type="entry name" value="LuxR_C_like"/>
    <property type="match status" value="1"/>
</dbReference>
<evidence type="ECO:0000256" key="1">
    <source>
        <dbReference type="ARBA" id="ARBA00022553"/>
    </source>
</evidence>
<dbReference type="SUPFAM" id="SSF46894">
    <property type="entry name" value="C-terminal effector domain of the bipartite response regulators"/>
    <property type="match status" value="1"/>
</dbReference>
<proteinExistence type="predicted"/>
<evidence type="ECO:0000256" key="3">
    <source>
        <dbReference type="PROSITE-ProRule" id="PRU00169"/>
    </source>
</evidence>
<gene>
    <name evidence="6" type="ORF">J3495_12150</name>
</gene>
<organism evidence="6 7">
    <name type="scientific">Flavobacterium geliluteum</name>
    <dbReference type="NCBI Taxonomy" id="2816120"/>
    <lineage>
        <taxon>Bacteria</taxon>
        <taxon>Pseudomonadati</taxon>
        <taxon>Bacteroidota</taxon>
        <taxon>Flavobacteriia</taxon>
        <taxon>Flavobacteriales</taxon>
        <taxon>Flavobacteriaceae</taxon>
        <taxon>Flavobacterium</taxon>
    </lineage>
</organism>
<accession>A0A941AVW6</accession>
<dbReference type="InterPro" id="IPR001789">
    <property type="entry name" value="Sig_transdc_resp-reg_receiver"/>
</dbReference>
<dbReference type="GO" id="GO:0006355">
    <property type="term" value="P:regulation of DNA-templated transcription"/>
    <property type="evidence" value="ECO:0007669"/>
    <property type="project" value="InterPro"/>
</dbReference>
<keyword evidence="7" id="KW-1185">Reference proteome</keyword>